<dbReference type="GO" id="GO:0005544">
    <property type="term" value="F:calcium-dependent phospholipid binding"/>
    <property type="evidence" value="ECO:0007669"/>
    <property type="project" value="InterPro"/>
</dbReference>
<dbReference type="PANTHER" id="PTHR37412">
    <property type="entry name" value="C2 DOMAIN-CONTAINING PROTEIN 5"/>
    <property type="match status" value="1"/>
</dbReference>
<feature type="compositionally biased region" description="Basic and acidic residues" evidence="1">
    <location>
        <begin position="1518"/>
        <end position="1538"/>
    </location>
</feature>
<dbReference type="InterPro" id="IPR056430">
    <property type="entry name" value="C2CD5_YbjQ-like_dom"/>
</dbReference>
<proteinExistence type="predicted"/>
<feature type="region of interest" description="Disordered" evidence="1">
    <location>
        <begin position="1339"/>
        <end position="1365"/>
    </location>
</feature>
<feature type="compositionally biased region" description="Polar residues" evidence="1">
    <location>
        <begin position="965"/>
        <end position="974"/>
    </location>
</feature>
<name>A0AAD7YAU8_MYTSE</name>
<feature type="region of interest" description="Disordered" evidence="1">
    <location>
        <begin position="588"/>
        <end position="621"/>
    </location>
</feature>
<evidence type="ECO:0000313" key="4">
    <source>
        <dbReference type="Proteomes" id="UP001231518"/>
    </source>
</evidence>
<dbReference type="SMART" id="SM00239">
    <property type="entry name" value="C2"/>
    <property type="match status" value="1"/>
</dbReference>
<reference evidence="3" key="1">
    <citation type="submission" date="2023-03" db="EMBL/GenBank/DDBJ databases">
        <title>Chromosome-level genomes of two armyworms, Mythimna separata and Mythimna loreyi, provide insights into the biosynthesis and reception of sex pheromones.</title>
        <authorList>
            <person name="Zhao H."/>
        </authorList>
    </citation>
    <scope>NUCLEOTIDE SEQUENCE</scope>
    <source>
        <strain evidence="3">BeijingLab</strain>
        <tissue evidence="3">Pupa</tissue>
    </source>
</reference>
<feature type="compositionally biased region" description="Basic and acidic residues" evidence="1">
    <location>
        <begin position="545"/>
        <end position="555"/>
    </location>
</feature>
<evidence type="ECO:0000259" key="2">
    <source>
        <dbReference type="PROSITE" id="PS50004"/>
    </source>
</evidence>
<gene>
    <name evidence="3" type="ORF">PYW07_008850</name>
</gene>
<feature type="region of interest" description="Disordered" evidence="1">
    <location>
        <begin position="1513"/>
        <end position="1561"/>
    </location>
</feature>
<dbReference type="InterPro" id="IPR057815">
    <property type="entry name" value="C2CD5_C"/>
</dbReference>
<dbReference type="GO" id="GO:0065002">
    <property type="term" value="P:intracellular protein transmembrane transport"/>
    <property type="evidence" value="ECO:0007669"/>
    <property type="project" value="TreeGrafter"/>
</dbReference>
<sequence>MPGKIKVKVLAGRNLPVMDRASDTTDAFVEIKFGSITHKTDVCRKSLNPHWNNTEWYRFEVDESELQDEPLQLRLMDHDTYSANDAIGKVVISLAPLLAREANNAKSTATPHGGAVMSGWIPVFDTMHGIRGELNVIVKVELFSDFNKYKTSSCGVQFFHCPMIPPGYRATSIHGFVEELVVNDDPEYQWIDKIRTPRASNEARQVAFIKLSNQVQRLVGLKAAELGANAVVGYQQDFDLEGEAGVVARAIGTAVSITPLPMPSQTMNMPPCTQQQLKKYLDILATDNESISEMSTYYQSHQEELQKLLLILNPNASSLLDETDALEDDEKSMDMTRQSSITSYAGSVSIYREDLPHRRSLRHLSEDQTDLNRLLNRDSDDSDSSGPIEKLKKIKTNFFTKRFTKRPSSKRSSIDKQDDSISLRSNTSDTSRISLVDIKNELKKFKGLRKPKFRKPFVNKEEEGEGMASILARSIIHVQTGLACIAETQDSEASPGSTIRRASESEPIIICEDDSAKAKEPETEDAKTMQDIHFTSLNNISTEEITKPQRERKISESCPATPMPDRSENLLTLPGDVGYFGSVSSALSAESSELESSSEEEDDDDSSDLKTDNERSIETTSSVVQSVLSHNLNPQLIASMDKKLNILGAGSQDLSEPKLEDIKIEVKPIEIKKEIDKKAVVEQQVFDTQVLIDKCKSLECVPREMDTEIVVEKPVRSIVASTSSVKDDTCVTKPTTHHLKFHNPFSHKKQKSISEPSSPVDKGSFVHRSSRRIRRQFSKLSKSNMIKSISHYSLHPKKKETKTPLSQPGSSSDVQSKAPSETVLGSPFLSYNDLMSLDKESIDTNKFFHKSDEFDRVKVSMYIGSEPVSRASLSGVSSLYHREEPHHHHEKKHSLKSSGLVHTAMETILLDKVQSLLMPASPDPDSVKNKQFFDDVNEKLGEVEKYRSNMNASLASSMNSMASSHRPQSQSPPVSNKPVIVSGIRKEKVHEHKNKPPSLVQTAMETMLMDQVQSVLMSTPQTPQPEFRYDDAMQQEHHDHHKNMARKSISYIQSLLGPKSPDHHSPTEKFFDSKKKKEAMSTGLVHTAMETMLMEKVQSVLGPETPEPDHSVFDYYDRPEKYAHHHKKDDKPHSLFQTAVETMLLEKVQASALGGSVPDPVVSTDEERYHEMHKTDSSTGMTHSAMETILMDKITALVGQADVPHVDPHHYHEESEKHDSKSIKDDLKPTGLIHTAVETILLDKVQASSLGTPLPDPVVPSEDDHHPTSPDKEEVGDLTPTAVKNILMDKITALVGHADVPHVEPHHQEDSEKHDLKPTGLLHTAVETILLDKVQASSLGTPLPDPVVPSEGDHHPTSPEKEEVDGLTQTAIKTILMDKVQSLVGQPGMTFVEPKVFSEDELEKAEHFNDDLKSPGLVQNVAKNILLDKVHTLAEEKELAVERLKDIFNKSHSTENLKPSGLIDTAFQTVLLDKVQTLIPAEAETVEKTKEEEPAGIISTVIDKIQSFLPSAAVETTEDTKSIDEKPKSNKKLTRQDSVHSITDTDTPKMSKKSNTSSSDVTTPVVIIHGALETIPSLPETLDDVEETNNSVCDNSHAVCGVNRSERDRDRREDKYDKDRGSPSRHARHESYGGREPAQNQHAQNTSLNATSTPLGIHRRSSDSDLSVTPKGGSLNTSAGNVGSGGGAILRPSMNSNNLDMLEYPFLTMTEYPHGFIVHIGGTVCARSVKLADGGEGAARAAWWAELRTELRAHARALRCNAVIAYTENTAICEDVCVLSASGTAAVINLDCDFNADLEPSTATTGSKNAIDDVETESCCMAHVPYSPGAGPYRAELSTCGGCRRARVPTVLLATCAKPNKLTSYAKAVTLTAVAARVRRAPPTSEPGARDISDQLPFLEYELHKLLLAKLRMQGANALFSLQTQISIGERCVMALASGTACRLAALPPPAPPRIKASENDKDALEIQKALWDSFSANRAANGFDIGGIEHATNGALPEVDGEEAPALDLCADKDACVLELDETEDVETARALAKRHVNMQVYTHALKPVLGAQPQAFAQVWRGRLVLSGGAGSSAVERHVRRALDGVAYKLRRLQPCALVAPRFQLELPEDEIQLIVSGSAIPLQDPNTPESNGVENGTNSSSQHSSQTSNGGSSQGSQGNGDADDDIFTLDEEQLVKSAPEVVEEKGFVNGQVPTTVSLTTLSHISGGRVSRRLCALRLLFLRETTAVRELGGLSGFLHTFTCEVMAIVRAYTAALGGNALTSFYITQLMLQDNAHKNQGQCLLSVGGDIVHITY</sequence>
<dbReference type="Pfam" id="PF00168">
    <property type="entry name" value="C2"/>
    <property type="match status" value="1"/>
</dbReference>
<organism evidence="3 4">
    <name type="scientific">Mythimna separata</name>
    <name type="common">Oriental armyworm</name>
    <name type="synonym">Pseudaletia separata</name>
    <dbReference type="NCBI Taxonomy" id="271217"/>
    <lineage>
        <taxon>Eukaryota</taxon>
        <taxon>Metazoa</taxon>
        <taxon>Ecdysozoa</taxon>
        <taxon>Arthropoda</taxon>
        <taxon>Hexapoda</taxon>
        <taxon>Insecta</taxon>
        <taxon>Pterygota</taxon>
        <taxon>Neoptera</taxon>
        <taxon>Endopterygota</taxon>
        <taxon>Lepidoptera</taxon>
        <taxon>Glossata</taxon>
        <taxon>Ditrysia</taxon>
        <taxon>Noctuoidea</taxon>
        <taxon>Noctuidae</taxon>
        <taxon>Noctuinae</taxon>
        <taxon>Hadenini</taxon>
        <taxon>Mythimna</taxon>
    </lineage>
</organism>
<feature type="region of interest" description="Disordered" evidence="1">
    <location>
        <begin position="1603"/>
        <end position="1682"/>
    </location>
</feature>
<dbReference type="GO" id="GO:0005886">
    <property type="term" value="C:plasma membrane"/>
    <property type="evidence" value="ECO:0007669"/>
    <property type="project" value="TreeGrafter"/>
</dbReference>
<dbReference type="GO" id="GO:0090314">
    <property type="term" value="P:positive regulation of protein targeting to membrane"/>
    <property type="evidence" value="ECO:0007669"/>
    <property type="project" value="TreeGrafter"/>
</dbReference>
<dbReference type="GO" id="GO:0010828">
    <property type="term" value="P:positive regulation of D-glucose transmembrane transport"/>
    <property type="evidence" value="ECO:0007669"/>
    <property type="project" value="TreeGrafter"/>
</dbReference>
<feature type="region of interest" description="Disordered" evidence="1">
    <location>
        <begin position="1205"/>
        <end position="1225"/>
    </location>
</feature>
<feature type="compositionally biased region" description="Basic and acidic residues" evidence="1">
    <location>
        <begin position="412"/>
        <end position="421"/>
    </location>
</feature>
<feature type="region of interest" description="Disordered" evidence="1">
    <location>
        <begin position="740"/>
        <end position="768"/>
    </location>
</feature>
<feature type="region of interest" description="Disordered" evidence="1">
    <location>
        <begin position="789"/>
        <end position="820"/>
    </location>
</feature>
<feature type="compositionally biased region" description="Basic and acidic residues" evidence="1">
    <location>
        <begin position="1351"/>
        <end position="1361"/>
    </location>
</feature>
<dbReference type="PROSITE" id="PS50004">
    <property type="entry name" value="C2"/>
    <property type="match status" value="1"/>
</dbReference>
<feature type="domain" description="C2" evidence="2">
    <location>
        <begin position="1"/>
        <end position="107"/>
    </location>
</feature>
<feature type="region of interest" description="Disordered" evidence="1">
    <location>
        <begin position="403"/>
        <end position="426"/>
    </location>
</feature>
<keyword evidence="4" id="KW-1185">Reference proteome</keyword>
<feature type="compositionally biased region" description="Polar residues" evidence="1">
    <location>
        <begin position="2127"/>
        <end position="2137"/>
    </location>
</feature>
<dbReference type="PANTHER" id="PTHR37412:SF2">
    <property type="entry name" value="C2 DOMAIN-CONTAINING PROTEIN 5"/>
    <property type="match status" value="1"/>
</dbReference>
<dbReference type="InterPro" id="IPR035439">
    <property type="entry name" value="UPF0145_dom_sf"/>
</dbReference>
<feature type="region of interest" description="Disordered" evidence="1">
    <location>
        <begin position="956"/>
        <end position="977"/>
    </location>
</feature>
<evidence type="ECO:0000256" key="1">
    <source>
        <dbReference type="SAM" id="MobiDB-lite"/>
    </source>
</evidence>
<dbReference type="SUPFAM" id="SSF117782">
    <property type="entry name" value="YbjQ-like"/>
    <property type="match status" value="1"/>
</dbReference>
<dbReference type="Pfam" id="PF23028">
    <property type="entry name" value="YbjQ_3"/>
    <property type="match status" value="1"/>
</dbReference>
<dbReference type="EMBL" id="JARGEI010000024">
    <property type="protein sequence ID" value="KAJ8709024.1"/>
    <property type="molecule type" value="Genomic_DNA"/>
</dbReference>
<accession>A0AAD7YAU8</accession>
<comment type="caution">
    <text evidence="3">The sequence shown here is derived from an EMBL/GenBank/DDBJ whole genome shotgun (WGS) entry which is preliminary data.</text>
</comment>
<feature type="region of interest" description="Disordered" evidence="1">
    <location>
        <begin position="1251"/>
        <end position="1277"/>
    </location>
</feature>
<dbReference type="Pfam" id="PF23128">
    <property type="entry name" value="YbjQ_4"/>
    <property type="match status" value="1"/>
</dbReference>
<dbReference type="GO" id="GO:0005509">
    <property type="term" value="F:calcium ion binding"/>
    <property type="evidence" value="ECO:0007669"/>
    <property type="project" value="TreeGrafter"/>
</dbReference>
<feature type="region of interest" description="Disordered" evidence="1">
    <location>
        <begin position="2122"/>
        <end position="2167"/>
    </location>
</feature>
<feature type="compositionally biased region" description="Polar residues" evidence="1">
    <location>
        <begin position="803"/>
        <end position="819"/>
    </location>
</feature>
<dbReference type="Pfam" id="PF23025">
    <property type="entry name" value="YbjQ_2"/>
    <property type="match status" value="3"/>
</dbReference>
<dbReference type="SUPFAM" id="SSF49562">
    <property type="entry name" value="C2 domain (Calcium/lipid-binding domain, CaLB)"/>
    <property type="match status" value="1"/>
</dbReference>
<dbReference type="InterPro" id="IPR056431">
    <property type="entry name" value="C2CD5_YbjQ-rel_dom"/>
</dbReference>
<feature type="compositionally biased region" description="Acidic residues" evidence="1">
    <location>
        <begin position="592"/>
        <end position="606"/>
    </location>
</feature>
<feature type="compositionally biased region" description="Basic and acidic residues" evidence="1">
    <location>
        <begin position="607"/>
        <end position="617"/>
    </location>
</feature>
<dbReference type="InterPro" id="IPR000008">
    <property type="entry name" value="C2_dom"/>
</dbReference>
<dbReference type="GO" id="GO:0031340">
    <property type="term" value="P:positive regulation of vesicle fusion"/>
    <property type="evidence" value="ECO:0007669"/>
    <property type="project" value="TreeGrafter"/>
</dbReference>
<feature type="compositionally biased region" description="Basic and acidic residues" evidence="1">
    <location>
        <begin position="1604"/>
        <end position="1622"/>
    </location>
</feature>
<dbReference type="Gene3D" id="2.60.40.150">
    <property type="entry name" value="C2 domain"/>
    <property type="match status" value="1"/>
</dbReference>
<feature type="compositionally biased region" description="Polar residues" evidence="1">
    <location>
        <begin position="1638"/>
        <end position="1654"/>
    </location>
</feature>
<feature type="compositionally biased region" description="Basic residues" evidence="1">
    <location>
        <begin position="740"/>
        <end position="751"/>
    </location>
</feature>
<dbReference type="InterPro" id="IPR037785">
    <property type="entry name" value="C2_C2CD5"/>
</dbReference>
<feature type="region of interest" description="Disordered" evidence="1">
    <location>
        <begin position="545"/>
        <end position="567"/>
    </location>
</feature>
<evidence type="ECO:0000313" key="3">
    <source>
        <dbReference type="EMBL" id="KAJ8709024.1"/>
    </source>
</evidence>
<dbReference type="Proteomes" id="UP001231518">
    <property type="component" value="Chromosome 22"/>
</dbReference>
<feature type="compositionally biased region" description="Low complexity" evidence="1">
    <location>
        <begin position="2138"/>
        <end position="2163"/>
    </location>
</feature>
<dbReference type="InterPro" id="IPR038983">
    <property type="entry name" value="C2CD5"/>
</dbReference>
<dbReference type="CDD" id="cd08688">
    <property type="entry name" value="C2_KIAA0528-like"/>
    <property type="match status" value="1"/>
</dbReference>
<protein>
    <recommendedName>
        <fullName evidence="2">C2 domain-containing protein</fullName>
    </recommendedName>
</protein>
<feature type="compositionally biased region" description="Basic and acidic residues" evidence="1">
    <location>
        <begin position="1262"/>
        <end position="1275"/>
    </location>
</feature>
<dbReference type="GO" id="GO:0072659">
    <property type="term" value="P:protein localization to plasma membrane"/>
    <property type="evidence" value="ECO:0007669"/>
    <property type="project" value="TreeGrafter"/>
</dbReference>
<dbReference type="InterPro" id="IPR035892">
    <property type="entry name" value="C2_domain_sf"/>
</dbReference>